<reference evidence="2 3" key="1">
    <citation type="submission" date="2019-07" db="EMBL/GenBank/DDBJ databases">
        <title>Draft genome of C. aurimucosum strain 2274.</title>
        <authorList>
            <person name="Pacheco L.G.C."/>
            <person name="Aguiar E.R.G.R."/>
            <person name="Santos C.S."/>
            <person name="Rocha D.J.P.G."/>
            <person name="Sant'Anna L.O."/>
            <person name="Mattos-Guaraldi A.L."/>
            <person name="Santos L.S."/>
        </authorList>
    </citation>
    <scope>NUCLEOTIDE SEQUENCE [LARGE SCALE GENOMIC DNA]</scope>
    <source>
        <strain evidence="2 3">2274</strain>
    </source>
</reference>
<dbReference type="AlphaFoldDB" id="A0A553FUV9"/>
<keyword evidence="1" id="KW-1133">Transmembrane helix</keyword>
<organism evidence="2 3">
    <name type="scientific">Corynebacterium hiratae</name>
    <dbReference type="NCBI Taxonomy" id="3139423"/>
    <lineage>
        <taxon>Bacteria</taxon>
        <taxon>Bacillati</taxon>
        <taxon>Actinomycetota</taxon>
        <taxon>Actinomycetes</taxon>
        <taxon>Mycobacteriales</taxon>
        <taxon>Corynebacteriaceae</taxon>
        <taxon>Corynebacterium</taxon>
    </lineage>
</organism>
<feature type="transmembrane region" description="Helical" evidence="1">
    <location>
        <begin position="9"/>
        <end position="26"/>
    </location>
</feature>
<dbReference type="EMBL" id="VKDK01000012">
    <property type="protein sequence ID" value="TRX61029.1"/>
    <property type="molecule type" value="Genomic_DNA"/>
</dbReference>
<comment type="caution">
    <text evidence="2">The sequence shown here is derived from an EMBL/GenBank/DDBJ whole genome shotgun (WGS) entry which is preliminary data.</text>
</comment>
<evidence type="ECO:0000313" key="3">
    <source>
        <dbReference type="Proteomes" id="UP000320443"/>
    </source>
</evidence>
<proteinExistence type="predicted"/>
<evidence type="ECO:0000313" key="2">
    <source>
        <dbReference type="EMBL" id="TRX61029.1"/>
    </source>
</evidence>
<accession>A0A553FUV9</accession>
<sequence length="197" mass="21410">MNTLNSRKIVVGVAVTALVIVLHVLTGGGLGFLWPLVAVCTGAAAGFVTPPKQEKAIEAPTSGAGQLISSLEGVRYNLKQSKVPGPVQKAWDSFDDSAVWVLDNWHRLDDAPHQQALVRDMIEEHSKELVNSYLDVTDLKNRVAVEEMSESLGILGREMGEIRDAIAQNSVRNLRNHSMALKLEYGGTLPSIESKEV</sequence>
<keyword evidence="1" id="KW-0812">Transmembrane</keyword>
<dbReference type="RefSeq" id="WP_144013623.1">
    <property type="nucleotide sequence ID" value="NZ_VIOG01000005.1"/>
</dbReference>
<name>A0A553FUV9_9CORY</name>
<evidence type="ECO:0000256" key="1">
    <source>
        <dbReference type="SAM" id="Phobius"/>
    </source>
</evidence>
<protein>
    <submittedName>
        <fullName evidence="2">Uncharacterized protein</fullName>
    </submittedName>
</protein>
<keyword evidence="1" id="KW-0472">Membrane</keyword>
<keyword evidence="3" id="KW-1185">Reference proteome</keyword>
<dbReference type="Proteomes" id="UP000320443">
    <property type="component" value="Unassembled WGS sequence"/>
</dbReference>
<gene>
    <name evidence="2" type="ORF">FNY97_08085</name>
</gene>